<name>A0ABQ4TMY5_9HYPH</name>
<reference evidence="1" key="1">
    <citation type="journal article" date="2021" name="Front. Microbiol.">
        <title>Comprehensive Comparative Genomics and Phenotyping of Methylobacterium Species.</title>
        <authorList>
            <person name="Alessa O."/>
            <person name="Ogura Y."/>
            <person name="Fujitani Y."/>
            <person name="Takami H."/>
            <person name="Hayashi T."/>
            <person name="Sahin N."/>
            <person name="Tani A."/>
        </authorList>
    </citation>
    <scope>NUCLEOTIDE SEQUENCE</scope>
    <source>
        <strain evidence="1">DSM 23674</strain>
    </source>
</reference>
<evidence type="ECO:0008006" key="3">
    <source>
        <dbReference type="Google" id="ProtNLM"/>
    </source>
</evidence>
<proteinExistence type="predicted"/>
<keyword evidence="2" id="KW-1185">Reference proteome</keyword>
<dbReference type="RefSeq" id="WP_238232095.1">
    <property type="nucleotide sequence ID" value="NZ_BPRA01000010.1"/>
</dbReference>
<organism evidence="1 2">
    <name type="scientific">Methylobacterium thuringiense</name>
    <dbReference type="NCBI Taxonomy" id="1003091"/>
    <lineage>
        <taxon>Bacteria</taxon>
        <taxon>Pseudomonadati</taxon>
        <taxon>Pseudomonadota</taxon>
        <taxon>Alphaproteobacteria</taxon>
        <taxon>Hyphomicrobiales</taxon>
        <taxon>Methylobacteriaceae</taxon>
        <taxon>Methylobacterium</taxon>
    </lineage>
</organism>
<dbReference type="InterPro" id="IPR035965">
    <property type="entry name" value="PAS-like_dom_sf"/>
</dbReference>
<evidence type="ECO:0000313" key="2">
    <source>
        <dbReference type="Proteomes" id="UP001055101"/>
    </source>
</evidence>
<protein>
    <recommendedName>
        <fullName evidence="3">PAS domain-containing protein</fullName>
    </recommendedName>
</protein>
<sequence>MPVSPSLPDTELAAALDESACLGAWTHDVSADRFSVAASLAHALDLAPEERTGVPLARVLSLIHAEDRPRIAGLLSASQEAGGPFEAEFRTWEGRRGARWLRLMGRTDIEGGHRAVRARGLAFDLTEGRLGRGSPARQAQWQANQLADHVIAMKGLVPPLGNPSLARLVDRLAVEIGFELARRLTQAAGDVRH</sequence>
<dbReference type="Gene3D" id="3.30.450.20">
    <property type="entry name" value="PAS domain"/>
    <property type="match status" value="1"/>
</dbReference>
<evidence type="ECO:0000313" key="1">
    <source>
        <dbReference type="EMBL" id="GJE56013.1"/>
    </source>
</evidence>
<gene>
    <name evidence="1" type="ORF">EKPJFOCH_2510</name>
</gene>
<accession>A0ABQ4TMY5</accession>
<dbReference type="SUPFAM" id="SSF55785">
    <property type="entry name" value="PYP-like sensor domain (PAS domain)"/>
    <property type="match status" value="1"/>
</dbReference>
<dbReference type="EMBL" id="BPRA01000010">
    <property type="protein sequence ID" value="GJE56013.1"/>
    <property type="molecule type" value="Genomic_DNA"/>
</dbReference>
<reference evidence="1" key="2">
    <citation type="submission" date="2021-08" db="EMBL/GenBank/DDBJ databases">
        <authorList>
            <person name="Tani A."/>
            <person name="Ola A."/>
            <person name="Ogura Y."/>
            <person name="Katsura K."/>
            <person name="Hayashi T."/>
        </authorList>
    </citation>
    <scope>NUCLEOTIDE SEQUENCE</scope>
    <source>
        <strain evidence="1">DSM 23674</strain>
    </source>
</reference>
<dbReference type="Proteomes" id="UP001055101">
    <property type="component" value="Unassembled WGS sequence"/>
</dbReference>
<comment type="caution">
    <text evidence="1">The sequence shown here is derived from an EMBL/GenBank/DDBJ whole genome shotgun (WGS) entry which is preliminary data.</text>
</comment>